<dbReference type="Pfam" id="PF10502">
    <property type="entry name" value="Peptidase_S26"/>
    <property type="match status" value="1"/>
</dbReference>
<dbReference type="InterPro" id="IPR036286">
    <property type="entry name" value="LexA/Signal_pep-like_sf"/>
</dbReference>
<dbReference type="GO" id="GO:0006465">
    <property type="term" value="P:signal peptide processing"/>
    <property type="evidence" value="ECO:0007669"/>
    <property type="project" value="InterPro"/>
</dbReference>
<evidence type="ECO:0000259" key="1">
    <source>
        <dbReference type="Pfam" id="PF10502"/>
    </source>
</evidence>
<dbReference type="Gene3D" id="2.10.109.10">
    <property type="entry name" value="Umud Fragment, subunit A"/>
    <property type="match status" value="1"/>
</dbReference>
<gene>
    <name evidence="2" type="ORF">DXH95_08650</name>
</gene>
<comment type="caution">
    <text evidence="2">The sequence shown here is derived from an EMBL/GenBank/DDBJ whole genome shotgun (WGS) entry which is preliminary data.</text>
</comment>
<evidence type="ECO:0000313" key="3">
    <source>
        <dbReference type="Proteomes" id="UP000263833"/>
    </source>
</evidence>
<feature type="domain" description="Peptidase S26" evidence="1">
    <location>
        <begin position="20"/>
        <end position="128"/>
    </location>
</feature>
<reference evidence="3" key="1">
    <citation type="submission" date="2018-08" db="EMBL/GenBank/DDBJ databases">
        <authorList>
            <person name="Kim S.-J."/>
            <person name="Jung G.-Y."/>
        </authorList>
    </citation>
    <scope>NUCLEOTIDE SEQUENCE [LARGE SCALE GENOMIC DNA]</scope>
    <source>
        <strain evidence="3">GY_G</strain>
    </source>
</reference>
<dbReference type="SUPFAM" id="SSF51306">
    <property type="entry name" value="LexA/Signal peptidase"/>
    <property type="match status" value="1"/>
</dbReference>
<organism evidence="2 3">
    <name type="scientific">Sphingorhabdus pulchriflava</name>
    <dbReference type="NCBI Taxonomy" id="2292257"/>
    <lineage>
        <taxon>Bacteria</taxon>
        <taxon>Pseudomonadati</taxon>
        <taxon>Pseudomonadota</taxon>
        <taxon>Alphaproteobacteria</taxon>
        <taxon>Sphingomonadales</taxon>
        <taxon>Sphingomonadaceae</taxon>
        <taxon>Sphingorhabdus</taxon>
    </lineage>
</organism>
<dbReference type="EMBL" id="QRGP01000001">
    <property type="protein sequence ID" value="RDV07928.1"/>
    <property type="molecule type" value="Genomic_DNA"/>
</dbReference>
<dbReference type="Proteomes" id="UP000263833">
    <property type="component" value="Unassembled WGS sequence"/>
</dbReference>
<keyword evidence="3" id="KW-1185">Reference proteome</keyword>
<protein>
    <submittedName>
        <fullName evidence="2">Conjugal transfer protein TraF</fullName>
    </submittedName>
</protein>
<dbReference type="AlphaFoldDB" id="A0A371BK17"/>
<sequence length="133" mass="14597">MINISPSLPYWAIWLERGVMPAHGEIIVFDPPPSALLTAHFGDEPKPFTKKVLGVAGDRVTRKGRTYFVNGRVVATAKRKSMRGEPLDLGPTGLIPHGCYFAGTDHKDGFDSRYAAIGWICRPRVLGVGRPIL</sequence>
<dbReference type="GO" id="GO:0004252">
    <property type="term" value="F:serine-type endopeptidase activity"/>
    <property type="evidence" value="ECO:0007669"/>
    <property type="project" value="InterPro"/>
</dbReference>
<dbReference type="OrthoDB" id="7475540at2"/>
<accession>A0A371BK17</accession>
<proteinExistence type="predicted"/>
<name>A0A371BK17_9SPHN</name>
<dbReference type="InterPro" id="IPR019533">
    <property type="entry name" value="Peptidase_S26"/>
</dbReference>
<evidence type="ECO:0000313" key="2">
    <source>
        <dbReference type="EMBL" id="RDV07928.1"/>
    </source>
</evidence>